<dbReference type="InterPro" id="IPR041581">
    <property type="entry name" value="Glyoxalase_6"/>
</dbReference>
<dbReference type="AlphaFoldDB" id="A0A370K7Q1"/>
<dbReference type="RefSeq" id="WP_114824764.1">
    <property type="nucleotide sequence ID" value="NZ_QQSY01000002.1"/>
</dbReference>
<keyword evidence="3" id="KW-1185">Reference proteome</keyword>
<feature type="domain" description="Glyoxalase-like" evidence="1">
    <location>
        <begin position="11"/>
        <end position="105"/>
    </location>
</feature>
<name>A0A370K7Q1_9GAMM</name>
<dbReference type="EMBL" id="QQSY01000002">
    <property type="protein sequence ID" value="RDI98675.1"/>
    <property type="molecule type" value="Genomic_DNA"/>
</dbReference>
<dbReference type="OrthoDB" id="121588at2"/>
<reference evidence="2 3" key="1">
    <citation type="submission" date="2018-07" db="EMBL/GenBank/DDBJ databases">
        <title>Dyella solisilvae sp. nov., isolated from the pine and broad-leaved mixed forest soil.</title>
        <authorList>
            <person name="Gao Z."/>
            <person name="Qiu L."/>
        </authorList>
    </citation>
    <scope>NUCLEOTIDE SEQUENCE [LARGE SCALE GENOMIC DNA]</scope>
    <source>
        <strain evidence="2 3">DHG54</strain>
    </source>
</reference>
<dbReference type="Proteomes" id="UP000254711">
    <property type="component" value="Unassembled WGS sequence"/>
</dbReference>
<dbReference type="Pfam" id="PF18029">
    <property type="entry name" value="Glyoxalase_6"/>
    <property type="match status" value="1"/>
</dbReference>
<accession>A0A370K7Q1</accession>
<proteinExistence type="predicted"/>
<dbReference type="SUPFAM" id="SSF54593">
    <property type="entry name" value="Glyoxalase/Bleomycin resistance protein/Dihydroxybiphenyl dioxygenase"/>
    <property type="match status" value="1"/>
</dbReference>
<evidence type="ECO:0000313" key="2">
    <source>
        <dbReference type="EMBL" id="RDI98675.1"/>
    </source>
</evidence>
<gene>
    <name evidence="2" type="ORF">DVT68_09140</name>
</gene>
<evidence type="ECO:0000259" key="1">
    <source>
        <dbReference type="Pfam" id="PF18029"/>
    </source>
</evidence>
<protein>
    <submittedName>
        <fullName evidence="2">VOC family protein</fullName>
    </submittedName>
</protein>
<comment type="caution">
    <text evidence="2">The sequence shown here is derived from an EMBL/GenBank/DDBJ whole genome shotgun (WGS) entry which is preliminary data.</text>
</comment>
<organism evidence="2 3">
    <name type="scientific">Dyella solisilvae</name>
    <dbReference type="NCBI Taxonomy" id="1920168"/>
    <lineage>
        <taxon>Bacteria</taxon>
        <taxon>Pseudomonadati</taxon>
        <taxon>Pseudomonadota</taxon>
        <taxon>Gammaproteobacteria</taxon>
        <taxon>Lysobacterales</taxon>
        <taxon>Rhodanobacteraceae</taxon>
        <taxon>Dyella</taxon>
    </lineage>
</organism>
<dbReference type="InterPro" id="IPR029068">
    <property type="entry name" value="Glyas_Bleomycin-R_OHBP_Dase"/>
</dbReference>
<evidence type="ECO:0000313" key="3">
    <source>
        <dbReference type="Proteomes" id="UP000254711"/>
    </source>
</evidence>
<sequence>MSAEIRASRDVIVRTERWGEAMAFYGEVLGLAMTPAGDALARFETGAFALYVERGSAHGPVFEFLVDDVAATRDRLLAAGCTLVEEDASVPRCYLRDPFGLIFNLGRASA</sequence>
<dbReference type="Gene3D" id="3.10.180.10">
    <property type="entry name" value="2,3-Dihydroxybiphenyl 1,2-Dioxygenase, domain 1"/>
    <property type="match status" value="1"/>
</dbReference>